<proteinExistence type="predicted"/>
<evidence type="ECO:0000313" key="3">
    <source>
        <dbReference type="EMBL" id="MFC5822587.1"/>
    </source>
</evidence>
<comment type="caution">
    <text evidence="3">The sequence shown here is derived from an EMBL/GenBank/DDBJ whole genome shotgun (WGS) entry which is preliminary data.</text>
</comment>
<dbReference type="Proteomes" id="UP001596058">
    <property type="component" value="Unassembled WGS sequence"/>
</dbReference>
<protein>
    <submittedName>
        <fullName evidence="3">Uncharacterized protein</fullName>
    </submittedName>
</protein>
<gene>
    <name evidence="3" type="ORF">ACFPZ3_01850</name>
</gene>
<accession>A0ABW1CAY8</accession>
<evidence type="ECO:0000256" key="2">
    <source>
        <dbReference type="SAM" id="Phobius"/>
    </source>
</evidence>
<feature type="region of interest" description="Disordered" evidence="1">
    <location>
        <begin position="54"/>
        <end position="97"/>
    </location>
</feature>
<name>A0ABW1CAY8_9ACTN</name>
<sequence>MPIAGAIAAIAFGAILTFVVADGSVGGFDVRIAGVLLMLGGLLLLPLLLRTRSRWSQSTARSRQDTIDERPPPSPDAPSGHDATRPRGRGPAGNRGP</sequence>
<reference evidence="4" key="1">
    <citation type="journal article" date="2019" name="Int. J. Syst. Evol. Microbiol.">
        <title>The Global Catalogue of Microorganisms (GCM) 10K type strain sequencing project: providing services to taxonomists for standard genome sequencing and annotation.</title>
        <authorList>
            <consortium name="The Broad Institute Genomics Platform"/>
            <consortium name="The Broad Institute Genome Sequencing Center for Infectious Disease"/>
            <person name="Wu L."/>
            <person name="Ma J."/>
        </authorList>
    </citation>
    <scope>NUCLEOTIDE SEQUENCE [LARGE SCALE GENOMIC DNA]</scope>
    <source>
        <strain evidence="4">CCUG 53903</strain>
    </source>
</reference>
<keyword evidence="4" id="KW-1185">Reference proteome</keyword>
<keyword evidence="2" id="KW-0472">Membrane</keyword>
<keyword evidence="2" id="KW-1133">Transmembrane helix</keyword>
<evidence type="ECO:0000256" key="1">
    <source>
        <dbReference type="SAM" id="MobiDB-lite"/>
    </source>
</evidence>
<dbReference type="RefSeq" id="WP_379512137.1">
    <property type="nucleotide sequence ID" value="NZ_JBHSPA010000004.1"/>
</dbReference>
<evidence type="ECO:0000313" key="4">
    <source>
        <dbReference type="Proteomes" id="UP001596058"/>
    </source>
</evidence>
<keyword evidence="2" id="KW-0812">Transmembrane</keyword>
<feature type="compositionally biased region" description="Basic and acidic residues" evidence="1">
    <location>
        <begin position="62"/>
        <end position="71"/>
    </location>
</feature>
<organism evidence="3 4">
    <name type="scientific">Nonomuraea insulae</name>
    <dbReference type="NCBI Taxonomy" id="1616787"/>
    <lineage>
        <taxon>Bacteria</taxon>
        <taxon>Bacillati</taxon>
        <taxon>Actinomycetota</taxon>
        <taxon>Actinomycetes</taxon>
        <taxon>Streptosporangiales</taxon>
        <taxon>Streptosporangiaceae</taxon>
        <taxon>Nonomuraea</taxon>
    </lineage>
</organism>
<dbReference type="EMBL" id="JBHSPA010000004">
    <property type="protein sequence ID" value="MFC5822587.1"/>
    <property type="molecule type" value="Genomic_DNA"/>
</dbReference>
<feature type="transmembrane region" description="Helical" evidence="2">
    <location>
        <begin position="31"/>
        <end position="49"/>
    </location>
</feature>